<dbReference type="EMBL" id="QKWP01000713">
    <property type="protein sequence ID" value="RIB15932.1"/>
    <property type="molecule type" value="Genomic_DNA"/>
</dbReference>
<evidence type="ECO:0000313" key="1">
    <source>
        <dbReference type="EMBL" id="RIB15932.1"/>
    </source>
</evidence>
<name>A0A397V1R1_9GLOM</name>
<proteinExistence type="predicted"/>
<comment type="caution">
    <text evidence="1">The sequence shown here is derived from an EMBL/GenBank/DDBJ whole genome shotgun (WGS) entry which is preliminary data.</text>
</comment>
<reference evidence="1 2" key="1">
    <citation type="submission" date="2018-06" db="EMBL/GenBank/DDBJ databases">
        <title>Comparative genomics reveals the genomic features of Rhizophagus irregularis, R. cerebriforme, R. diaphanum and Gigaspora rosea, and their symbiotic lifestyle signature.</title>
        <authorList>
            <person name="Morin E."/>
            <person name="San Clemente H."/>
            <person name="Chen E.C.H."/>
            <person name="De La Providencia I."/>
            <person name="Hainaut M."/>
            <person name="Kuo A."/>
            <person name="Kohler A."/>
            <person name="Murat C."/>
            <person name="Tang N."/>
            <person name="Roy S."/>
            <person name="Loubradou J."/>
            <person name="Henrissat B."/>
            <person name="Grigoriev I.V."/>
            <person name="Corradi N."/>
            <person name="Roux C."/>
            <person name="Martin F.M."/>
        </authorList>
    </citation>
    <scope>NUCLEOTIDE SEQUENCE [LARGE SCALE GENOMIC DNA]</scope>
    <source>
        <strain evidence="1 2">DAOM 194757</strain>
    </source>
</reference>
<keyword evidence="2" id="KW-1185">Reference proteome</keyword>
<dbReference type="Proteomes" id="UP000266673">
    <property type="component" value="Unassembled WGS sequence"/>
</dbReference>
<feature type="non-terminal residue" evidence="1">
    <location>
        <position position="51"/>
    </location>
</feature>
<organism evidence="1 2">
    <name type="scientific">Gigaspora rosea</name>
    <dbReference type="NCBI Taxonomy" id="44941"/>
    <lineage>
        <taxon>Eukaryota</taxon>
        <taxon>Fungi</taxon>
        <taxon>Fungi incertae sedis</taxon>
        <taxon>Mucoromycota</taxon>
        <taxon>Glomeromycotina</taxon>
        <taxon>Glomeromycetes</taxon>
        <taxon>Diversisporales</taxon>
        <taxon>Gigasporaceae</taxon>
        <taxon>Gigaspora</taxon>
    </lineage>
</organism>
<gene>
    <name evidence="1" type="ORF">C2G38_2092182</name>
</gene>
<accession>A0A397V1R1</accession>
<protein>
    <submittedName>
        <fullName evidence="1">Uncharacterized protein</fullName>
    </submittedName>
</protein>
<evidence type="ECO:0000313" key="2">
    <source>
        <dbReference type="Proteomes" id="UP000266673"/>
    </source>
</evidence>
<dbReference type="AlphaFoldDB" id="A0A397V1R1"/>
<sequence length="51" mass="6090">MVTVAVIQFCSNRFFFCCYKKIMMRITCASGIAKLIFKYYCSTNVQYFFFI</sequence>